<dbReference type="RefSeq" id="WP_119985709.1">
    <property type="nucleotide sequence ID" value="NZ_CP032489.1"/>
</dbReference>
<dbReference type="Gene3D" id="3.10.180.10">
    <property type="entry name" value="2,3-Dihydroxybiphenyl 1,2-Dioxygenase, domain 1"/>
    <property type="match status" value="1"/>
</dbReference>
<dbReference type="PANTHER" id="PTHR36503">
    <property type="entry name" value="BLR2520 PROTEIN"/>
    <property type="match status" value="1"/>
</dbReference>
<dbReference type="SUPFAM" id="SSF54593">
    <property type="entry name" value="Glyoxalase/Bleomycin resistance protein/Dihydroxybiphenyl dioxygenase"/>
    <property type="match status" value="1"/>
</dbReference>
<dbReference type="AlphaFoldDB" id="A0A386HNE1"/>
<evidence type="ECO:0000313" key="2">
    <source>
        <dbReference type="EMBL" id="AYD47030.1"/>
    </source>
</evidence>
<protein>
    <submittedName>
        <fullName evidence="2">VOC family protein</fullName>
    </submittedName>
</protein>
<keyword evidence="3" id="KW-1185">Reference proteome</keyword>
<evidence type="ECO:0000313" key="3">
    <source>
        <dbReference type="Proteomes" id="UP000266118"/>
    </source>
</evidence>
<organism evidence="2 3">
    <name type="scientific">Arachidicoccus soli</name>
    <dbReference type="NCBI Taxonomy" id="2341117"/>
    <lineage>
        <taxon>Bacteria</taxon>
        <taxon>Pseudomonadati</taxon>
        <taxon>Bacteroidota</taxon>
        <taxon>Chitinophagia</taxon>
        <taxon>Chitinophagales</taxon>
        <taxon>Chitinophagaceae</taxon>
        <taxon>Arachidicoccus</taxon>
    </lineage>
</organism>
<dbReference type="Proteomes" id="UP000266118">
    <property type="component" value="Chromosome"/>
</dbReference>
<reference evidence="2 3" key="1">
    <citation type="submission" date="2018-09" db="EMBL/GenBank/DDBJ databases">
        <title>Arachidicoccus sp. nov., a bacterium isolated from soil.</title>
        <authorList>
            <person name="Weon H.-Y."/>
            <person name="Kwon S.-W."/>
            <person name="Lee S.A."/>
        </authorList>
    </citation>
    <scope>NUCLEOTIDE SEQUENCE [LARGE SCALE GENOMIC DNA]</scope>
    <source>
        <strain evidence="2 3">KIS59-12</strain>
    </source>
</reference>
<dbReference type="EMBL" id="CP032489">
    <property type="protein sequence ID" value="AYD47030.1"/>
    <property type="molecule type" value="Genomic_DNA"/>
</dbReference>
<name>A0A386HNE1_9BACT</name>
<accession>A0A386HNE1</accession>
<dbReference type="InterPro" id="IPR004360">
    <property type="entry name" value="Glyas_Fos-R_dOase_dom"/>
</dbReference>
<evidence type="ECO:0000259" key="1">
    <source>
        <dbReference type="PROSITE" id="PS51819"/>
    </source>
</evidence>
<dbReference type="OrthoDB" id="9798430at2"/>
<dbReference type="PANTHER" id="PTHR36503:SF1">
    <property type="entry name" value="BLR2520 PROTEIN"/>
    <property type="match status" value="1"/>
</dbReference>
<gene>
    <name evidence="2" type="ORF">D6B99_05030</name>
</gene>
<proteinExistence type="predicted"/>
<dbReference type="InterPro" id="IPR037523">
    <property type="entry name" value="VOC_core"/>
</dbReference>
<dbReference type="PROSITE" id="PS51819">
    <property type="entry name" value="VOC"/>
    <property type="match status" value="1"/>
</dbReference>
<sequence length="130" mass="15053">MNPAISFITIGVNDLQKMKSFYKDVLGWQTTKDEEGIAFFKMNEGLIFSLFPENELAKDIGIINTSSEYKNFSLAINLPTQKEVDDFFQMLIEKNVTIQKMPELVLWGGYRGYFADPENNFWEVAYNPFL</sequence>
<feature type="domain" description="VOC" evidence="1">
    <location>
        <begin position="4"/>
        <end position="127"/>
    </location>
</feature>
<dbReference type="KEGG" id="ark:D6B99_05030"/>
<dbReference type="InterPro" id="IPR029068">
    <property type="entry name" value="Glyas_Bleomycin-R_OHBP_Dase"/>
</dbReference>
<dbReference type="Pfam" id="PF00903">
    <property type="entry name" value="Glyoxalase"/>
    <property type="match status" value="1"/>
</dbReference>